<keyword evidence="3" id="KW-0808">Transferase</keyword>
<dbReference type="OrthoDB" id="9815923at2"/>
<dbReference type="PANTHER" id="PTHR43630">
    <property type="entry name" value="POLY-BETA-1,6-N-ACETYL-D-GLUCOSAMINE SYNTHASE"/>
    <property type="match status" value="1"/>
</dbReference>
<name>A3XLV7_LEEBM</name>
<comment type="similarity">
    <text evidence="1">Belongs to the glycosyltransferase 2 family. WaaE/KdtX subfamily.</text>
</comment>
<dbReference type="HOGENOM" id="CLU_065962_1_0_10"/>
<protein>
    <submittedName>
        <fullName evidence="3">Glycosyl transferase, group 2 family protein</fullName>
    </submittedName>
</protein>
<feature type="domain" description="Glycosyltransferase 2-like" evidence="2">
    <location>
        <begin position="5"/>
        <end position="125"/>
    </location>
</feature>
<dbReference type="AlphaFoldDB" id="A3XLV7"/>
<accession>A3XLV7</accession>
<dbReference type="STRING" id="398720.MED217_11434"/>
<dbReference type="InterPro" id="IPR001173">
    <property type="entry name" value="Glyco_trans_2-like"/>
</dbReference>
<reference evidence="3 4" key="1">
    <citation type="journal article" date="2007" name="Nature">
        <title>Light stimulates growth of proteorhodopsin-containing marine Flavobacteria.</title>
        <authorList>
            <person name="Gomez-Consarnau L."/>
            <person name="Gonzalez J.M."/>
            <person name="Coll-Llado M."/>
            <person name="Gourdon P."/>
            <person name="Pascher T."/>
            <person name="Neutze R."/>
            <person name="Pedros-Alio C."/>
            <person name="Pinhassi J."/>
        </authorList>
    </citation>
    <scope>NUCLEOTIDE SEQUENCE [LARGE SCALE GENOMIC DNA]</scope>
    <source>
        <strain evidence="3 4">MED217</strain>
    </source>
</reference>
<dbReference type="Gene3D" id="3.90.550.10">
    <property type="entry name" value="Spore Coat Polysaccharide Biosynthesis Protein SpsA, Chain A"/>
    <property type="match status" value="1"/>
</dbReference>
<organism evidence="3 4">
    <name type="scientific">Leeuwenhoekiella blandensis (strain CECT 7118 / CCUG 51940 / KCTC 22103 / MED217)</name>
    <name type="common">Flavobacterium sp. (strain MED217)</name>
    <dbReference type="NCBI Taxonomy" id="398720"/>
    <lineage>
        <taxon>Bacteria</taxon>
        <taxon>Pseudomonadati</taxon>
        <taxon>Bacteroidota</taxon>
        <taxon>Flavobacteriia</taxon>
        <taxon>Flavobacteriales</taxon>
        <taxon>Flavobacteriaceae</taxon>
        <taxon>Leeuwenhoekiella</taxon>
    </lineage>
</organism>
<dbReference type="RefSeq" id="WP_009780653.1">
    <property type="nucleotide sequence ID" value="NZ_CH672395.1"/>
</dbReference>
<sequence>MEKLTVIIPTFNEAAHIEAAIQSVLFADEIIIVDSFSTDETLGIAQKFPVKILQREYEYSASQKNWAIPQATHKWIFILDADERVFPSLKDEILNILKNPDPEIVAYWVYRNNHFINKKIKYSGWQNDKVIRLFKKEFCSYEDKRVHAEIIPQGRVSFLKNLLDHYSFTSIHQFTTKLNRYAVWQAQDYDSQTGSITAYHFLFKPSWRFFKHYVLQQGFRDGIPGLTISYLQAYAVFMRYVNLWILRNSKKN</sequence>
<comment type="caution">
    <text evidence="3">The sequence shown here is derived from an EMBL/GenBank/DDBJ whole genome shotgun (WGS) entry which is preliminary data.</text>
</comment>
<evidence type="ECO:0000256" key="1">
    <source>
        <dbReference type="ARBA" id="ARBA00038494"/>
    </source>
</evidence>
<dbReference type="GO" id="GO:0016740">
    <property type="term" value="F:transferase activity"/>
    <property type="evidence" value="ECO:0007669"/>
    <property type="project" value="UniProtKB-KW"/>
</dbReference>
<dbReference type="eggNOG" id="COG1216">
    <property type="taxonomic scope" value="Bacteria"/>
</dbReference>
<dbReference type="InterPro" id="IPR029044">
    <property type="entry name" value="Nucleotide-diphossugar_trans"/>
</dbReference>
<dbReference type="Proteomes" id="UP000001601">
    <property type="component" value="Unassembled WGS sequence"/>
</dbReference>
<dbReference type="Pfam" id="PF00535">
    <property type="entry name" value="Glycos_transf_2"/>
    <property type="match status" value="1"/>
</dbReference>
<evidence type="ECO:0000259" key="2">
    <source>
        <dbReference type="Pfam" id="PF00535"/>
    </source>
</evidence>
<evidence type="ECO:0000313" key="4">
    <source>
        <dbReference type="Proteomes" id="UP000001601"/>
    </source>
</evidence>
<dbReference type="EMBL" id="AANC01000004">
    <property type="protein sequence ID" value="EAQ49464.1"/>
    <property type="molecule type" value="Genomic_DNA"/>
</dbReference>
<proteinExistence type="inferred from homology"/>
<dbReference type="CDD" id="cd02511">
    <property type="entry name" value="Beta4Glucosyltransferase"/>
    <property type="match status" value="1"/>
</dbReference>
<dbReference type="PANTHER" id="PTHR43630:SF2">
    <property type="entry name" value="GLYCOSYLTRANSFERASE"/>
    <property type="match status" value="1"/>
</dbReference>
<dbReference type="SUPFAM" id="SSF53448">
    <property type="entry name" value="Nucleotide-diphospho-sugar transferases"/>
    <property type="match status" value="1"/>
</dbReference>
<evidence type="ECO:0000313" key="3">
    <source>
        <dbReference type="EMBL" id="EAQ49464.1"/>
    </source>
</evidence>
<gene>
    <name evidence="3" type="ORF">MED217_11434</name>
</gene>
<keyword evidence="4" id="KW-1185">Reference proteome</keyword>